<dbReference type="Gene3D" id="1.10.10.2910">
    <property type="match status" value="1"/>
</dbReference>
<organism evidence="2 3">
    <name type="scientific">Thomasclavelia ramosa</name>
    <dbReference type="NCBI Taxonomy" id="1547"/>
    <lineage>
        <taxon>Bacteria</taxon>
        <taxon>Bacillati</taxon>
        <taxon>Bacillota</taxon>
        <taxon>Erysipelotrichia</taxon>
        <taxon>Erysipelotrichales</taxon>
        <taxon>Coprobacillaceae</taxon>
        <taxon>Thomasclavelia</taxon>
    </lineage>
</organism>
<protein>
    <submittedName>
        <fullName evidence="2">ImmA/IrrE family metallo-endopeptidase</fullName>
    </submittedName>
</protein>
<evidence type="ECO:0000313" key="2">
    <source>
        <dbReference type="EMBL" id="MDB7085979.1"/>
    </source>
</evidence>
<proteinExistence type="predicted"/>
<dbReference type="AlphaFoldDB" id="A0AB35IN90"/>
<dbReference type="InterPro" id="IPR010359">
    <property type="entry name" value="IrrE_HExxH"/>
</dbReference>
<accession>A0AB35IN90</accession>
<dbReference type="InterPro" id="IPR052345">
    <property type="entry name" value="Rad_response_metalloprotease"/>
</dbReference>
<gene>
    <name evidence="2" type="ORF">PM738_19565</name>
</gene>
<comment type="caution">
    <text evidence="2">The sequence shown here is derived from an EMBL/GenBank/DDBJ whole genome shotgun (WGS) entry which is preliminary data.</text>
</comment>
<name>A0AB35IN90_9FIRM</name>
<dbReference type="RefSeq" id="WP_195992918.1">
    <property type="nucleotide sequence ID" value="NZ_JADPBJ010000061.1"/>
</dbReference>
<evidence type="ECO:0000313" key="3">
    <source>
        <dbReference type="Proteomes" id="UP001211987"/>
    </source>
</evidence>
<dbReference type="Proteomes" id="UP001211987">
    <property type="component" value="Unassembled WGS sequence"/>
</dbReference>
<sequence length="203" mass="23414">MLSLYKKSREVINMCVFDEMRKKNNYFKDFYNVEKIEIIAAEIREMFGLKETPTQIANILNKVGFKIFSLDMDDNLSGRIGIAKEFEKMLGSKKILQINSKDNRGHQRFTMAHELGHYIFDYNGHEEYANAYSLAEDDVNLPGEMRVNRFAAALLMPKDIFIDKYTARKTLGLDEVSICKSLSEEFEVSETAVSKRIVELGLN</sequence>
<dbReference type="EMBL" id="JAQLKE010000069">
    <property type="protein sequence ID" value="MDB7085979.1"/>
    <property type="molecule type" value="Genomic_DNA"/>
</dbReference>
<dbReference type="PANTHER" id="PTHR43236:SF2">
    <property type="entry name" value="BLL0069 PROTEIN"/>
    <property type="match status" value="1"/>
</dbReference>
<feature type="domain" description="IrrE N-terminal-like" evidence="1">
    <location>
        <begin position="62"/>
        <end position="197"/>
    </location>
</feature>
<evidence type="ECO:0000259" key="1">
    <source>
        <dbReference type="Pfam" id="PF06114"/>
    </source>
</evidence>
<dbReference type="Pfam" id="PF06114">
    <property type="entry name" value="Peptidase_M78"/>
    <property type="match status" value="1"/>
</dbReference>
<reference evidence="2" key="1">
    <citation type="submission" date="2023-01" db="EMBL/GenBank/DDBJ databases">
        <title>Human gut microbiome strain richness.</title>
        <authorList>
            <person name="Chen-Liaw A."/>
        </authorList>
    </citation>
    <scope>NUCLEOTIDE SEQUENCE</scope>
    <source>
        <strain evidence="2">1001217st2_G6_1001217B_191108</strain>
    </source>
</reference>
<dbReference type="PANTHER" id="PTHR43236">
    <property type="entry name" value="ANTITOXIN HIGA1"/>
    <property type="match status" value="1"/>
</dbReference>